<feature type="signal peptide" evidence="1">
    <location>
        <begin position="1"/>
        <end position="19"/>
    </location>
</feature>
<protein>
    <recommendedName>
        <fullName evidence="4">Outer membrane insertion signal domain protein</fullName>
    </recommendedName>
</protein>
<keyword evidence="1" id="KW-0732">Signal</keyword>
<dbReference type="Gene3D" id="2.40.160.20">
    <property type="match status" value="1"/>
</dbReference>
<comment type="caution">
    <text evidence="2">The sequence shown here is derived from an EMBL/GenBank/DDBJ whole genome shotgun (WGS) entry which is preliminary data.</text>
</comment>
<proteinExistence type="predicted"/>
<dbReference type="Pfam" id="PF09411">
    <property type="entry name" value="PagL"/>
    <property type="match status" value="1"/>
</dbReference>
<evidence type="ECO:0000313" key="2">
    <source>
        <dbReference type="EMBL" id="EGC87118.1"/>
    </source>
</evidence>
<dbReference type="EMBL" id="AEXO01000026">
    <property type="protein sequence ID" value="EGC87118.1"/>
    <property type="molecule type" value="Genomic_DNA"/>
</dbReference>
<dbReference type="InterPro" id="IPR018550">
    <property type="entry name" value="Lipid-A_deacylase-rel"/>
</dbReference>
<name>F0H522_9BACT</name>
<reference evidence="2 3" key="1">
    <citation type="submission" date="2011-02" db="EMBL/GenBank/DDBJ databases">
        <authorList>
            <person name="Durkin A.S."/>
            <person name="Madupu R."/>
            <person name="Torralba M."/>
            <person name="Gillis M."/>
            <person name="Methe B."/>
            <person name="Sutton G."/>
            <person name="Nelson K.E."/>
        </authorList>
    </citation>
    <scope>NUCLEOTIDE SEQUENCE [LARGE SCALE GENOMIC DNA]</scope>
    <source>
        <strain evidence="2 3">CRIS 18C-A</strain>
    </source>
</reference>
<sequence>MMPPTLLAALFFASVPATADVTDSVTIQKTGIEIRYTPAQTLTLDKEPRIWTKTKEAHAMTMQVNITPTGNDFAPEYNYPTFSVGLRYNLNHGTTMHRDEPWGEARPVDYTSKLGNILTLYSTFNRPLYRSRRWQWGYYLGTGIGYTALKYNQQNDIDNEYIGSHLNIFFTAGLYGQYKFAKEWCIKGGMDFAHHSNGAMARPNKGANYLGPFVGIVYEPEGQARKVTTSRNTAATEPFLKYWFMDFTLGIGGKTLLEEWLQTQFNTSQGQPDYRKEHFAFYGAYSLHAHLLYRYTRRWASGLGFGIFYGDYASRVAQLDKTNGYTGEKHSPWSVSIEARHETFYGNLSARISLGYYLYRHMGYKSHNGLEKPYHEQVGVFYSFPKLRNITLGFSVNAHATKADFTELQITFPVRLRGCKNHDHPWQ</sequence>
<dbReference type="Proteomes" id="UP000003155">
    <property type="component" value="Unassembled WGS sequence"/>
</dbReference>
<evidence type="ECO:0000313" key="3">
    <source>
        <dbReference type="Proteomes" id="UP000003155"/>
    </source>
</evidence>
<dbReference type="AlphaFoldDB" id="F0H522"/>
<dbReference type="RefSeq" id="WP_004352239.1">
    <property type="nucleotide sequence ID" value="NZ_AEXO01000026.1"/>
</dbReference>
<evidence type="ECO:0000256" key="1">
    <source>
        <dbReference type="SAM" id="SignalP"/>
    </source>
</evidence>
<organism evidence="2 3">
    <name type="scientific">Prevotella denticola CRIS 18C-A</name>
    <dbReference type="NCBI Taxonomy" id="944557"/>
    <lineage>
        <taxon>Bacteria</taxon>
        <taxon>Pseudomonadati</taxon>
        <taxon>Bacteroidota</taxon>
        <taxon>Bacteroidia</taxon>
        <taxon>Bacteroidales</taxon>
        <taxon>Prevotellaceae</taxon>
        <taxon>Prevotella</taxon>
    </lineage>
</organism>
<evidence type="ECO:0008006" key="4">
    <source>
        <dbReference type="Google" id="ProtNLM"/>
    </source>
</evidence>
<accession>F0H522</accession>
<gene>
    <name evidence="2" type="ORF">HMPREF9303_2508</name>
</gene>
<keyword evidence="3" id="KW-1185">Reference proteome</keyword>
<feature type="chain" id="PRO_5003253079" description="Outer membrane insertion signal domain protein" evidence="1">
    <location>
        <begin position="20"/>
        <end position="427"/>
    </location>
</feature>